<dbReference type="PROSITE" id="PS50048">
    <property type="entry name" value="ZN2_CY6_FUNGAL_2"/>
    <property type="match status" value="1"/>
</dbReference>
<dbReference type="GO" id="GO:0000978">
    <property type="term" value="F:RNA polymerase II cis-regulatory region sequence-specific DNA binding"/>
    <property type="evidence" value="ECO:0007669"/>
    <property type="project" value="TreeGrafter"/>
</dbReference>
<evidence type="ECO:0000256" key="6">
    <source>
        <dbReference type="ARBA" id="ARBA00023242"/>
    </source>
</evidence>
<dbReference type="InterPro" id="IPR051127">
    <property type="entry name" value="Fungal_SecMet_Regulators"/>
</dbReference>
<evidence type="ECO:0000256" key="2">
    <source>
        <dbReference type="ARBA" id="ARBA00022723"/>
    </source>
</evidence>
<dbReference type="EMBL" id="KL584705">
    <property type="protein sequence ID" value="KEQ75189.1"/>
    <property type="molecule type" value="Genomic_DNA"/>
</dbReference>
<dbReference type="SUPFAM" id="SSF54001">
    <property type="entry name" value="Cysteine proteinases"/>
    <property type="match status" value="1"/>
</dbReference>
<dbReference type="Pfam" id="PF00797">
    <property type="entry name" value="Acetyltransf_2"/>
    <property type="match status" value="1"/>
</dbReference>
<dbReference type="Gene3D" id="4.10.240.10">
    <property type="entry name" value="Zn(2)-C6 fungal-type DNA-binding domain"/>
    <property type="match status" value="1"/>
</dbReference>
<dbReference type="RefSeq" id="XP_013429725.1">
    <property type="nucleotide sequence ID" value="XM_013574271.1"/>
</dbReference>
<evidence type="ECO:0000256" key="4">
    <source>
        <dbReference type="ARBA" id="ARBA00023125"/>
    </source>
</evidence>
<dbReference type="Gene3D" id="3.30.2140.20">
    <property type="match status" value="1"/>
</dbReference>
<keyword evidence="4" id="KW-0238">DNA-binding</keyword>
<dbReference type="GO" id="GO:0006351">
    <property type="term" value="P:DNA-templated transcription"/>
    <property type="evidence" value="ECO:0007669"/>
    <property type="project" value="InterPro"/>
</dbReference>
<organism evidence="9 10">
    <name type="scientific">Aureobasidium namibiae CBS 147.97</name>
    <dbReference type="NCBI Taxonomy" id="1043004"/>
    <lineage>
        <taxon>Eukaryota</taxon>
        <taxon>Fungi</taxon>
        <taxon>Dikarya</taxon>
        <taxon>Ascomycota</taxon>
        <taxon>Pezizomycotina</taxon>
        <taxon>Dothideomycetes</taxon>
        <taxon>Dothideomycetidae</taxon>
        <taxon>Dothideales</taxon>
        <taxon>Saccotheciaceae</taxon>
        <taxon>Aureobasidium</taxon>
    </lineage>
</organism>
<sequence length="1067" mass="120449">MAAQPSGHRSDHSEEPAPSANKRRRIGLACNACRTRKSRCDGQRPSCSSCVSLDFDCQYESSESATNVIVRKDYMSDLQNRMAVMERSLQRLNDVLKGHLTPCVDNHLSGSARLSHHHVSPLADPVNDQNHTRVTGLEEPQDEDAATNGMAMIFVEENTSAFFGESSNINFTQLLFRAVGTIRHSDTTALGASDNFSVVDGGNTANVSHTQSHANMAASSSSDSSITFLPTVVEMDSLLDLYFNTVGVVFPFIHEETTRKIYAECLATGFTRVRRTWLGTLNTMFAMATMLDRDNFPSAKKRFEASEVFYRRAIGLCGELSKHVISLEIVHYLLLVVLYCQGTQRSVQAWNIHGLLTRSAMALGLHSTVAGMHLYPVQEEYRRRTWIVIYCMDKVLSVAFGRPAGIPDEQAVNRQPSSRLYKSPLIQENGADIPGDFLAVSFELYQIMSKCLVKLYSANVEHKDRDPDDLTALQASMEFRKTLRVWAASLPPYLALCEPQSEILALYTPVNRLRVILTLRYHNLNILIHRPLLSTTIGHLFGTNSETANDPSYFVQLAMAEAQECIKSAESTIEIAYAILTAGPTVKNNLGVWYFSLYYVFTASLVISARLLWIQHEGKPVDFTALDHSKKLLKKTETIFQNLDHDNSLVLSCWKYIHQLSVMCSFREWPDASRDAEVADPFATIPLDASDLEVYQLFASEMFDPSIFENNTYAAANLNCLTFQIHIMSETTPTSLTQLPEESNRRQYSKPELLDYFSRINLPEQRYKNVLSDASLAKTKEQGFPLLEALCRHHTCNVPFENLILHYSANKKVTLDLSELYTWFVKKRRGGRCMENNSFFATILRSLGYQVRNCGGRVSRAMSPYPDVRQNQAATYDGLNHMLNLVRFDDDGWYVVDVGMGAMGPNLPYPLRDNYETTSIAPRKIRIQQRAISESYASGLDAPNMWCYDVCYDPSRGADNKWIPTYCFTETEFLPQDYEVMSWFTSTHSNSFFTRNVTATKMIMEQEKIVGSVTLFKETIRESVGAERNVVKVCTTEDERVESLREIFGIELNKEEVNGVTPALRLT</sequence>
<dbReference type="GO" id="GO:0016407">
    <property type="term" value="F:acetyltransferase activity"/>
    <property type="evidence" value="ECO:0007669"/>
    <property type="project" value="InterPro"/>
</dbReference>
<dbReference type="PANTHER" id="PTHR47424">
    <property type="entry name" value="REGULATORY PROTEIN GAL4"/>
    <property type="match status" value="1"/>
</dbReference>
<dbReference type="SMART" id="SM00906">
    <property type="entry name" value="Fungal_trans"/>
    <property type="match status" value="1"/>
</dbReference>
<keyword evidence="3" id="KW-0805">Transcription regulation</keyword>
<dbReference type="GO" id="GO:0005634">
    <property type="term" value="C:nucleus"/>
    <property type="evidence" value="ECO:0007669"/>
    <property type="project" value="TreeGrafter"/>
</dbReference>
<proteinExistence type="inferred from homology"/>
<feature type="domain" description="Zn(2)-C6 fungal-type" evidence="8">
    <location>
        <begin position="29"/>
        <end position="59"/>
    </location>
</feature>
<feature type="region of interest" description="Disordered" evidence="7">
    <location>
        <begin position="1"/>
        <end position="22"/>
    </location>
</feature>
<keyword evidence="10" id="KW-1185">Reference proteome</keyword>
<dbReference type="CDD" id="cd00067">
    <property type="entry name" value="GAL4"/>
    <property type="match status" value="1"/>
</dbReference>
<dbReference type="GO" id="GO:0000981">
    <property type="term" value="F:DNA-binding transcription factor activity, RNA polymerase II-specific"/>
    <property type="evidence" value="ECO:0007669"/>
    <property type="project" value="InterPro"/>
</dbReference>
<dbReference type="InterPro" id="IPR036864">
    <property type="entry name" value="Zn2-C6_fun-type_DNA-bd_sf"/>
</dbReference>
<gene>
    <name evidence="9" type="ORF">M436DRAFT_70721</name>
</gene>
<dbReference type="PANTHER" id="PTHR47424:SF3">
    <property type="entry name" value="REGULATORY PROTEIN GAL4"/>
    <property type="match status" value="1"/>
</dbReference>
<comment type="similarity">
    <text evidence="1">Belongs to the arylamine N-acetyltransferase family.</text>
</comment>
<dbReference type="GeneID" id="25414810"/>
<dbReference type="InterPro" id="IPR007219">
    <property type="entry name" value="XnlR_reg_dom"/>
</dbReference>
<evidence type="ECO:0000259" key="8">
    <source>
        <dbReference type="PROSITE" id="PS50048"/>
    </source>
</evidence>
<dbReference type="GO" id="GO:0000435">
    <property type="term" value="P:positive regulation of transcription from RNA polymerase II promoter by galactose"/>
    <property type="evidence" value="ECO:0007669"/>
    <property type="project" value="TreeGrafter"/>
</dbReference>
<dbReference type="InterPro" id="IPR038765">
    <property type="entry name" value="Papain-like_cys_pep_sf"/>
</dbReference>
<name>A0A074WUJ2_9PEZI</name>
<keyword evidence="6" id="KW-0539">Nucleus</keyword>
<dbReference type="Pfam" id="PF04082">
    <property type="entry name" value="Fungal_trans"/>
    <property type="match status" value="1"/>
</dbReference>
<dbReference type="AlphaFoldDB" id="A0A074WUJ2"/>
<evidence type="ECO:0000313" key="10">
    <source>
        <dbReference type="Proteomes" id="UP000027730"/>
    </source>
</evidence>
<reference evidence="9 10" key="1">
    <citation type="journal article" date="2014" name="BMC Genomics">
        <title>Genome sequencing of four Aureobasidium pullulans varieties: biotechnological potential, stress tolerance, and description of new species.</title>
        <authorList>
            <person name="Gostin Ar C."/>
            <person name="Ohm R.A."/>
            <person name="Kogej T."/>
            <person name="Sonjak S."/>
            <person name="Turk M."/>
            <person name="Zajc J."/>
            <person name="Zalar P."/>
            <person name="Grube M."/>
            <person name="Sun H."/>
            <person name="Han J."/>
            <person name="Sharma A."/>
            <person name="Chiniquy J."/>
            <person name="Ngan C.Y."/>
            <person name="Lipzen A."/>
            <person name="Barry K."/>
            <person name="Grigoriev I.V."/>
            <person name="Gunde-Cimerman N."/>
        </authorList>
    </citation>
    <scope>NUCLEOTIDE SEQUENCE [LARGE SCALE GENOMIC DNA]</scope>
    <source>
        <strain evidence="9 10">CBS 147.97</strain>
    </source>
</reference>
<dbReference type="Proteomes" id="UP000027730">
    <property type="component" value="Unassembled WGS sequence"/>
</dbReference>
<dbReference type="Pfam" id="PF00172">
    <property type="entry name" value="Zn_clus"/>
    <property type="match status" value="1"/>
</dbReference>
<dbReference type="PROSITE" id="PS00463">
    <property type="entry name" value="ZN2_CY6_FUNGAL_1"/>
    <property type="match status" value="1"/>
</dbReference>
<protein>
    <recommendedName>
        <fullName evidence="8">Zn(2)-C6 fungal-type domain-containing protein</fullName>
    </recommendedName>
</protein>
<evidence type="ECO:0000256" key="1">
    <source>
        <dbReference type="ARBA" id="ARBA00006547"/>
    </source>
</evidence>
<dbReference type="CDD" id="cd12148">
    <property type="entry name" value="fungal_TF_MHR"/>
    <property type="match status" value="1"/>
</dbReference>
<evidence type="ECO:0000256" key="5">
    <source>
        <dbReference type="ARBA" id="ARBA00023163"/>
    </source>
</evidence>
<evidence type="ECO:0000256" key="7">
    <source>
        <dbReference type="SAM" id="MobiDB-lite"/>
    </source>
</evidence>
<dbReference type="HOGENOM" id="CLU_008511_0_0_1"/>
<keyword evidence="2" id="KW-0479">Metal-binding</keyword>
<dbReference type="SUPFAM" id="SSF57701">
    <property type="entry name" value="Zn2/Cys6 DNA-binding domain"/>
    <property type="match status" value="1"/>
</dbReference>
<dbReference type="STRING" id="1043004.A0A074WUJ2"/>
<keyword evidence="5" id="KW-0804">Transcription</keyword>
<evidence type="ECO:0000256" key="3">
    <source>
        <dbReference type="ARBA" id="ARBA00023015"/>
    </source>
</evidence>
<dbReference type="OrthoDB" id="10260017at2759"/>
<accession>A0A074WUJ2</accession>
<dbReference type="InterPro" id="IPR001138">
    <property type="entry name" value="Zn2Cys6_DnaBD"/>
</dbReference>
<dbReference type="SMART" id="SM00066">
    <property type="entry name" value="GAL4"/>
    <property type="match status" value="1"/>
</dbReference>
<evidence type="ECO:0000313" key="9">
    <source>
        <dbReference type="EMBL" id="KEQ75189.1"/>
    </source>
</evidence>
<dbReference type="InterPro" id="IPR001447">
    <property type="entry name" value="Arylamine_N-AcTrfase"/>
</dbReference>
<dbReference type="GO" id="GO:0008270">
    <property type="term" value="F:zinc ion binding"/>
    <property type="evidence" value="ECO:0007669"/>
    <property type="project" value="InterPro"/>
</dbReference>
<dbReference type="InterPro" id="IPR053710">
    <property type="entry name" value="Arylamine_NAT_domain_sf"/>
</dbReference>